<evidence type="ECO:0000256" key="2">
    <source>
        <dbReference type="ARBA" id="ARBA00022679"/>
    </source>
</evidence>
<keyword evidence="2" id="KW-0808">Transferase</keyword>
<dbReference type="Pfam" id="PF00145">
    <property type="entry name" value="DNA_methylase"/>
    <property type="match status" value="1"/>
</dbReference>
<feature type="compositionally biased region" description="Basic and acidic residues" evidence="3">
    <location>
        <begin position="148"/>
        <end position="158"/>
    </location>
</feature>
<keyword evidence="5" id="KW-1185">Reference proteome</keyword>
<dbReference type="EMBL" id="CAXAMM010005058">
    <property type="protein sequence ID" value="CAK9005859.1"/>
    <property type="molecule type" value="Genomic_DNA"/>
</dbReference>
<dbReference type="Gene3D" id="3.40.50.150">
    <property type="entry name" value="Vaccinia Virus protein VP39"/>
    <property type="match status" value="1"/>
</dbReference>
<evidence type="ECO:0000313" key="4">
    <source>
        <dbReference type="EMBL" id="CAK9005859.1"/>
    </source>
</evidence>
<keyword evidence="1" id="KW-0489">Methyltransferase</keyword>
<dbReference type="InterPro" id="IPR029063">
    <property type="entry name" value="SAM-dependent_MTases_sf"/>
</dbReference>
<organism evidence="4 5">
    <name type="scientific">Durusdinium trenchii</name>
    <dbReference type="NCBI Taxonomy" id="1381693"/>
    <lineage>
        <taxon>Eukaryota</taxon>
        <taxon>Sar</taxon>
        <taxon>Alveolata</taxon>
        <taxon>Dinophyceae</taxon>
        <taxon>Suessiales</taxon>
        <taxon>Symbiodiniaceae</taxon>
        <taxon>Durusdinium</taxon>
    </lineage>
</organism>
<reference evidence="4 5" key="1">
    <citation type="submission" date="2024-02" db="EMBL/GenBank/DDBJ databases">
        <authorList>
            <person name="Chen Y."/>
            <person name="Shah S."/>
            <person name="Dougan E. K."/>
            <person name="Thang M."/>
            <person name="Chan C."/>
        </authorList>
    </citation>
    <scope>NUCLEOTIDE SEQUENCE [LARGE SCALE GENOMIC DNA]</scope>
</reference>
<gene>
    <name evidence="4" type="ORF">SCF082_LOCUS8773</name>
</gene>
<dbReference type="InterPro" id="IPR001525">
    <property type="entry name" value="C5_MeTfrase"/>
</dbReference>
<evidence type="ECO:0000256" key="1">
    <source>
        <dbReference type="ARBA" id="ARBA00022603"/>
    </source>
</evidence>
<dbReference type="SUPFAM" id="SSF53335">
    <property type="entry name" value="S-adenosyl-L-methionine-dependent methyltransferases"/>
    <property type="match status" value="1"/>
</dbReference>
<feature type="region of interest" description="Disordered" evidence="3">
    <location>
        <begin position="146"/>
        <end position="165"/>
    </location>
</feature>
<protein>
    <recommendedName>
        <fullName evidence="6">DNA (cytosine-5-)-methyltransferase</fullName>
    </recommendedName>
</protein>
<accession>A0ABP0IUU9</accession>
<name>A0ABP0IUU9_9DINO</name>
<dbReference type="Proteomes" id="UP001642464">
    <property type="component" value="Unassembled WGS sequence"/>
</dbReference>
<feature type="region of interest" description="Disordered" evidence="3">
    <location>
        <begin position="320"/>
        <end position="343"/>
    </location>
</feature>
<sequence length="567" mass="63091">MLTTTPGSVEDEGCQTGSGFKCVVRYCKRHRPPALLLENVASLFTKRKTEGGLTPYDVVRQHLEPLGYLVWGSELNAADFGVPQQRRQRDAMKELFFIQVETKFCAPVCLAAFVTLMGLGLMDSEAAEEDFLDKYMALQDTEALGTEEDLRQSERQRPSAETCSAQKGTRRWEALLKSMLSLSGAFQLRLANMALPGGFETKNLHYLSIWWLNSQSYGAARLSREVTDAWVAGKWELGGVRFNSEVPGLTDEELSAIPGSMNSLARMDEIPWEVLERSGSKMVIKRDENKYWSSQTGQIGETYKVLKEKHQDIIGRCSASNETVEDQGNLGEETEAQTQTTQTPAQTAHQVESIGKLDELHKVDVKVPSELANVELILCKDETIWICAGADKVLGKHQVVGGVGTGQWVPETEASDCYIPFTLPEGDKTLVQLDESSFSSDAQGVSTSTLFKLLLKAEKEKGIVSHKFSFVTIERSQNLDAGADGFDVKIKSPMVFNCMVNPDKTTSKNVFNRCLPSLKTSEDLMIVYRFRFERVGQSFKVQRPYIVTARSISLKKGMPLLVSKKKS</sequence>
<proteinExistence type="predicted"/>
<evidence type="ECO:0000256" key="3">
    <source>
        <dbReference type="SAM" id="MobiDB-lite"/>
    </source>
</evidence>
<evidence type="ECO:0000313" key="5">
    <source>
        <dbReference type="Proteomes" id="UP001642464"/>
    </source>
</evidence>
<comment type="caution">
    <text evidence="4">The sequence shown here is derived from an EMBL/GenBank/DDBJ whole genome shotgun (WGS) entry which is preliminary data.</text>
</comment>
<evidence type="ECO:0008006" key="6">
    <source>
        <dbReference type="Google" id="ProtNLM"/>
    </source>
</evidence>